<comment type="caution">
    <text evidence="1">The sequence shown here is derived from an EMBL/GenBank/DDBJ whole genome shotgun (WGS) entry which is preliminary data.</text>
</comment>
<protein>
    <submittedName>
        <fullName evidence="1">Uncharacterized protein</fullName>
    </submittedName>
</protein>
<dbReference type="AlphaFoldDB" id="A0A5N5LKV4"/>
<evidence type="ECO:0000313" key="2">
    <source>
        <dbReference type="Proteomes" id="UP000327468"/>
    </source>
</evidence>
<name>A0A5N5LKV4_PANHP</name>
<dbReference type="EMBL" id="VFJC01000018">
    <property type="protein sequence ID" value="KAB5543253.1"/>
    <property type="molecule type" value="Genomic_DNA"/>
</dbReference>
<sequence length="96" mass="11001">MLVMLTVFKHTVTFGTSTVMYENSFSTLKNVFDEYRWSMMHQQLAHLIQLLSRSEGNTPGTSVEVLGLRSSENDTKSNSDTRFMNQLSYQVTAKKK</sequence>
<gene>
    <name evidence="1" type="ORF">PHYPO_G00076990</name>
</gene>
<reference evidence="1 2" key="1">
    <citation type="submission" date="2019-06" db="EMBL/GenBank/DDBJ databases">
        <title>A chromosome-scale genome assembly of the striped catfish, Pangasianodon hypophthalmus.</title>
        <authorList>
            <person name="Wen M."/>
            <person name="Zahm M."/>
            <person name="Roques C."/>
            <person name="Cabau C."/>
            <person name="Klopp C."/>
            <person name="Donnadieu C."/>
            <person name="Jouanno E."/>
            <person name="Avarre J.-C."/>
            <person name="Campet M."/>
            <person name="Ha T.T.T."/>
            <person name="Dugue R."/>
            <person name="Lampietro C."/>
            <person name="Louis A."/>
            <person name="Herpin A."/>
            <person name="Echchiki A."/>
            <person name="Berthelot C."/>
            <person name="Parey E."/>
            <person name="Roest-Crollius H."/>
            <person name="Braasch I."/>
            <person name="Postlethwait J."/>
            <person name="Bobe J."/>
            <person name="Montfort J."/>
            <person name="Bouchez O."/>
            <person name="Begum T."/>
            <person name="Schartl M."/>
            <person name="Guiguen Y."/>
        </authorList>
    </citation>
    <scope>NUCLEOTIDE SEQUENCE [LARGE SCALE GENOMIC DNA]</scope>
    <source>
        <strain evidence="1 2">Indonesia</strain>
        <tissue evidence="1">Blood</tissue>
    </source>
</reference>
<proteinExistence type="predicted"/>
<evidence type="ECO:0000313" key="1">
    <source>
        <dbReference type="EMBL" id="KAB5543253.1"/>
    </source>
</evidence>
<organism evidence="1 2">
    <name type="scientific">Pangasianodon hypophthalmus</name>
    <name type="common">Striped catfish</name>
    <name type="synonym">Helicophagus hypophthalmus</name>
    <dbReference type="NCBI Taxonomy" id="310915"/>
    <lineage>
        <taxon>Eukaryota</taxon>
        <taxon>Metazoa</taxon>
        <taxon>Chordata</taxon>
        <taxon>Craniata</taxon>
        <taxon>Vertebrata</taxon>
        <taxon>Euteleostomi</taxon>
        <taxon>Actinopterygii</taxon>
        <taxon>Neopterygii</taxon>
        <taxon>Teleostei</taxon>
        <taxon>Ostariophysi</taxon>
        <taxon>Siluriformes</taxon>
        <taxon>Pangasiidae</taxon>
        <taxon>Pangasianodon</taxon>
    </lineage>
</organism>
<keyword evidence="2" id="KW-1185">Reference proteome</keyword>
<accession>A0A5N5LKV4</accession>
<dbReference type="Proteomes" id="UP000327468">
    <property type="component" value="Chromosome 17"/>
</dbReference>